<accession>A0A7W6DXJ9</accession>
<dbReference type="Gene3D" id="1.10.10.10">
    <property type="entry name" value="Winged helix-like DNA-binding domain superfamily/Winged helix DNA-binding domain"/>
    <property type="match status" value="1"/>
</dbReference>
<evidence type="ECO:0000259" key="5">
    <source>
        <dbReference type="PROSITE" id="PS50931"/>
    </source>
</evidence>
<name>A0A7W6DXJ9_9RHOB</name>
<sequence>MNLRAVDLNLLVILDALLAEAHVSRAAQRLNLSQPAVSSALQRCRALFDDPLLERGWGEMKLTPRAEMLRGPIRDVLAQVKHLLDPPETELSELVQVVRISAADAPTALLAQPLIEKLARTAPNISIVFKPWLGPDVVARELTNGETDLGVALFDRPVDHIETETLFEADYVVAMRKEHPAAESFCLESWLAWRHIVVSGRGERHTPLDDSLRAIGLSRQVGLVVPSFQLVPAILSTTDLFAMLPRKSFEAHHGGDLVGVAPPLEVDRFPLHLAWHDRNSDDPGIGHVAGIIRAVLAAEGGEIINSGNG</sequence>
<dbReference type="SUPFAM" id="SSF53850">
    <property type="entry name" value="Periplasmic binding protein-like II"/>
    <property type="match status" value="1"/>
</dbReference>
<evidence type="ECO:0000256" key="1">
    <source>
        <dbReference type="ARBA" id="ARBA00009437"/>
    </source>
</evidence>
<dbReference type="GO" id="GO:0003700">
    <property type="term" value="F:DNA-binding transcription factor activity"/>
    <property type="evidence" value="ECO:0007669"/>
    <property type="project" value="InterPro"/>
</dbReference>
<dbReference type="PROSITE" id="PS50931">
    <property type="entry name" value="HTH_LYSR"/>
    <property type="match status" value="1"/>
</dbReference>
<evidence type="ECO:0000313" key="7">
    <source>
        <dbReference type="Proteomes" id="UP000541426"/>
    </source>
</evidence>
<dbReference type="CDD" id="cd08417">
    <property type="entry name" value="PBP2_Nitroaromatics_like"/>
    <property type="match status" value="1"/>
</dbReference>
<keyword evidence="3 6" id="KW-0238">DNA-binding</keyword>
<gene>
    <name evidence="6" type="ORF">GGQ68_004357</name>
</gene>
<dbReference type="InterPro" id="IPR005119">
    <property type="entry name" value="LysR_subst-bd"/>
</dbReference>
<dbReference type="SUPFAM" id="SSF46785">
    <property type="entry name" value="Winged helix' DNA-binding domain"/>
    <property type="match status" value="1"/>
</dbReference>
<keyword evidence="4" id="KW-0804">Transcription</keyword>
<dbReference type="InterPro" id="IPR050389">
    <property type="entry name" value="LysR-type_TF"/>
</dbReference>
<dbReference type="AlphaFoldDB" id="A0A7W6DXJ9"/>
<evidence type="ECO:0000256" key="2">
    <source>
        <dbReference type="ARBA" id="ARBA00023015"/>
    </source>
</evidence>
<evidence type="ECO:0000256" key="3">
    <source>
        <dbReference type="ARBA" id="ARBA00023125"/>
    </source>
</evidence>
<evidence type="ECO:0000256" key="4">
    <source>
        <dbReference type="ARBA" id="ARBA00023163"/>
    </source>
</evidence>
<dbReference type="Gene3D" id="3.40.190.10">
    <property type="entry name" value="Periplasmic binding protein-like II"/>
    <property type="match status" value="2"/>
</dbReference>
<organism evidence="6 7">
    <name type="scientific">Sagittula marina</name>
    <dbReference type="NCBI Taxonomy" id="943940"/>
    <lineage>
        <taxon>Bacteria</taxon>
        <taxon>Pseudomonadati</taxon>
        <taxon>Pseudomonadota</taxon>
        <taxon>Alphaproteobacteria</taxon>
        <taxon>Rhodobacterales</taxon>
        <taxon>Roseobacteraceae</taxon>
        <taxon>Sagittula</taxon>
    </lineage>
</organism>
<dbReference type="InterPro" id="IPR037402">
    <property type="entry name" value="YidZ_PBP2"/>
</dbReference>
<dbReference type="PANTHER" id="PTHR30118">
    <property type="entry name" value="HTH-TYPE TRANSCRIPTIONAL REGULATOR LEUO-RELATED"/>
    <property type="match status" value="1"/>
</dbReference>
<comment type="similarity">
    <text evidence="1">Belongs to the LysR transcriptional regulatory family.</text>
</comment>
<protein>
    <submittedName>
        <fullName evidence="6">DNA-binding transcriptional LysR family regulator</fullName>
    </submittedName>
</protein>
<feature type="domain" description="HTH lysR-type" evidence="5">
    <location>
        <begin position="6"/>
        <end position="63"/>
    </location>
</feature>
<dbReference type="InterPro" id="IPR036388">
    <property type="entry name" value="WH-like_DNA-bd_sf"/>
</dbReference>
<evidence type="ECO:0000313" key="6">
    <source>
        <dbReference type="EMBL" id="MBB3988003.1"/>
    </source>
</evidence>
<dbReference type="PANTHER" id="PTHR30118:SF15">
    <property type="entry name" value="TRANSCRIPTIONAL REGULATORY PROTEIN"/>
    <property type="match status" value="1"/>
</dbReference>
<proteinExistence type="inferred from homology"/>
<dbReference type="InterPro" id="IPR000847">
    <property type="entry name" value="LysR_HTH_N"/>
</dbReference>
<dbReference type="Pfam" id="PF00126">
    <property type="entry name" value="HTH_1"/>
    <property type="match status" value="1"/>
</dbReference>
<dbReference type="EMBL" id="JACIEJ010000014">
    <property type="protein sequence ID" value="MBB3988003.1"/>
    <property type="molecule type" value="Genomic_DNA"/>
</dbReference>
<keyword evidence="2" id="KW-0805">Transcription regulation</keyword>
<dbReference type="InterPro" id="IPR036390">
    <property type="entry name" value="WH_DNA-bd_sf"/>
</dbReference>
<comment type="caution">
    <text evidence="6">The sequence shown here is derived from an EMBL/GenBank/DDBJ whole genome shotgun (WGS) entry which is preliminary data.</text>
</comment>
<reference evidence="6 7" key="1">
    <citation type="submission" date="2020-08" db="EMBL/GenBank/DDBJ databases">
        <title>Genomic Encyclopedia of Type Strains, Phase IV (KMG-IV): sequencing the most valuable type-strain genomes for metagenomic binning, comparative biology and taxonomic classification.</title>
        <authorList>
            <person name="Goeker M."/>
        </authorList>
    </citation>
    <scope>NUCLEOTIDE SEQUENCE [LARGE SCALE GENOMIC DNA]</scope>
    <source>
        <strain evidence="6 7">DSM 102235</strain>
    </source>
</reference>
<dbReference type="Proteomes" id="UP000541426">
    <property type="component" value="Unassembled WGS sequence"/>
</dbReference>
<dbReference type="GO" id="GO:0003677">
    <property type="term" value="F:DNA binding"/>
    <property type="evidence" value="ECO:0007669"/>
    <property type="project" value="UniProtKB-KW"/>
</dbReference>
<keyword evidence="7" id="KW-1185">Reference proteome</keyword>
<dbReference type="RefSeq" id="WP_183969484.1">
    <property type="nucleotide sequence ID" value="NZ_BAABBZ010000055.1"/>
</dbReference>
<dbReference type="Pfam" id="PF03466">
    <property type="entry name" value="LysR_substrate"/>
    <property type="match status" value="1"/>
</dbReference>